<organism evidence="1">
    <name type="scientific">Xenorhabdus bovienii str. puntauvense</name>
    <dbReference type="NCBI Taxonomy" id="1398201"/>
    <lineage>
        <taxon>Bacteria</taxon>
        <taxon>Pseudomonadati</taxon>
        <taxon>Pseudomonadota</taxon>
        <taxon>Gammaproteobacteria</taxon>
        <taxon>Enterobacterales</taxon>
        <taxon>Morganellaceae</taxon>
        <taxon>Xenorhabdus</taxon>
    </lineage>
</organism>
<sequence length="47" mass="5319">MKVYLEALVIELFSILKALNLTGFGFDDFLRDLLSLAIPSLIYCLII</sequence>
<accession>A0A077NG15</accession>
<comment type="caution">
    <text evidence="1">The sequence shown here is derived from an EMBL/GenBank/DDBJ whole genome shotgun (WGS) entry which is preliminary data.</text>
</comment>
<dbReference type="AlphaFoldDB" id="A0A077NG15"/>
<dbReference type="HOGENOM" id="CLU_3174868_0_0_6"/>
<protein>
    <submittedName>
        <fullName evidence="1">Uncharacterized protein</fullName>
    </submittedName>
</protein>
<dbReference type="EMBL" id="CBSW010000181">
    <property type="protein sequence ID" value="CDG97402.1"/>
    <property type="molecule type" value="Genomic_DNA"/>
</dbReference>
<gene>
    <name evidence="1" type="ORF">XBP1_2610001</name>
</gene>
<dbReference type="Proteomes" id="UP000028511">
    <property type="component" value="Unassembled WGS sequence"/>
</dbReference>
<name>A0A077NG15_XENBV</name>
<evidence type="ECO:0000313" key="1">
    <source>
        <dbReference type="EMBL" id="CDG97402.1"/>
    </source>
</evidence>
<proteinExistence type="predicted"/>
<reference evidence="1" key="1">
    <citation type="submission" date="2013-07" db="EMBL/GenBank/DDBJ databases">
        <title>Sub-species coevolution in mutualistic symbiosis.</title>
        <authorList>
            <person name="Murfin K."/>
            <person name="Klassen J."/>
            <person name="Lee M."/>
            <person name="Forst S."/>
            <person name="Stock P."/>
            <person name="Goodrich-Blair H."/>
        </authorList>
    </citation>
    <scope>NUCLEOTIDE SEQUENCE [LARGE SCALE GENOMIC DNA]</scope>
    <source>
        <strain evidence="1">Puntauvense</strain>
    </source>
</reference>